<name>A0ABV4NW62_9GAMM</name>
<proteinExistence type="predicted"/>
<feature type="signal peptide" evidence="2">
    <location>
        <begin position="1"/>
        <end position="22"/>
    </location>
</feature>
<organism evidence="3 4">
    <name type="scientific">Microbulbifer epialgicus</name>
    <dbReference type="NCBI Taxonomy" id="393907"/>
    <lineage>
        <taxon>Bacteria</taxon>
        <taxon>Pseudomonadati</taxon>
        <taxon>Pseudomonadota</taxon>
        <taxon>Gammaproteobacteria</taxon>
        <taxon>Cellvibrionales</taxon>
        <taxon>Microbulbiferaceae</taxon>
        <taxon>Microbulbifer</taxon>
    </lineage>
</organism>
<sequence length="209" mass="22925">MRKIIPLIALLCAGGYFFWAKSQTDSPQPITEKAVSPPSKKIVPTETKSTGDIVEVSSVDEQEVDSDSNLMWAESDIARQVLYESGRLPVDLNGETYLEIDVEALKNLSIGDYVDIEMPGVEGDYDALVDKVKEHASGNKTVQMNLPGFGSVYFVSFTFGKDTVYGNLTLPSGSYSLEAQGNYAWVASKADLTKNHVEDDLNFKLPEAK</sequence>
<accession>A0ABV4NW62</accession>
<comment type="caution">
    <text evidence="3">The sequence shown here is derived from an EMBL/GenBank/DDBJ whole genome shotgun (WGS) entry which is preliminary data.</text>
</comment>
<evidence type="ECO:0000313" key="4">
    <source>
        <dbReference type="Proteomes" id="UP001569428"/>
    </source>
</evidence>
<dbReference type="Proteomes" id="UP001569428">
    <property type="component" value="Unassembled WGS sequence"/>
</dbReference>
<dbReference type="EMBL" id="JBGMEK010000006">
    <property type="protein sequence ID" value="MFA0810252.1"/>
    <property type="molecule type" value="Genomic_DNA"/>
</dbReference>
<feature type="chain" id="PRO_5046358046" evidence="2">
    <location>
        <begin position="23"/>
        <end position="209"/>
    </location>
</feature>
<evidence type="ECO:0000313" key="3">
    <source>
        <dbReference type="EMBL" id="MFA0810252.1"/>
    </source>
</evidence>
<feature type="region of interest" description="Disordered" evidence="1">
    <location>
        <begin position="27"/>
        <end position="47"/>
    </location>
</feature>
<evidence type="ECO:0000256" key="2">
    <source>
        <dbReference type="SAM" id="SignalP"/>
    </source>
</evidence>
<evidence type="ECO:0000256" key="1">
    <source>
        <dbReference type="SAM" id="MobiDB-lite"/>
    </source>
</evidence>
<gene>
    <name evidence="3" type="ORF">ACCI49_04905</name>
</gene>
<keyword evidence="4" id="KW-1185">Reference proteome</keyword>
<dbReference type="RefSeq" id="WP_371837859.1">
    <property type="nucleotide sequence ID" value="NZ_JBGMEK010000006.1"/>
</dbReference>
<reference evidence="3 4" key="1">
    <citation type="submission" date="2024-08" db="EMBL/GenBank/DDBJ databases">
        <authorList>
            <person name="Ishaq N."/>
        </authorList>
    </citation>
    <scope>NUCLEOTIDE SEQUENCE [LARGE SCALE GENOMIC DNA]</scope>
    <source>
        <strain evidence="3 4">DSM 18651</strain>
    </source>
</reference>
<protein>
    <submittedName>
        <fullName evidence="3">Uncharacterized protein</fullName>
    </submittedName>
</protein>
<keyword evidence="2" id="KW-0732">Signal</keyword>